<dbReference type="Proteomes" id="UP001303601">
    <property type="component" value="Chromosome"/>
</dbReference>
<dbReference type="RefSeq" id="WP_140031287.1">
    <property type="nucleotide sequence ID" value="NZ_CP137845.1"/>
</dbReference>
<evidence type="ECO:0000313" key="2">
    <source>
        <dbReference type="Proteomes" id="UP001303601"/>
    </source>
</evidence>
<reference evidence="1" key="1">
    <citation type="submission" date="2023-11" db="EMBL/GenBank/DDBJ databases">
        <title>Completed genome sequence of Mycoplasma equirhinis type strain M432/72.</title>
        <authorList>
            <person name="Spergser J."/>
        </authorList>
    </citation>
    <scope>NUCLEOTIDE SEQUENCE [LARGE SCALE GENOMIC DNA]</scope>
    <source>
        <strain evidence="1">M432/72</strain>
    </source>
</reference>
<protein>
    <recommendedName>
        <fullName evidence="3">Spermidine/putrescine ABC transporter substrate-binding protein</fullName>
    </recommendedName>
</protein>
<dbReference type="GeneID" id="94493283"/>
<sequence>MRVILFSLLTVFVFIVFFIILGLKLSSPFKVSIYNYESYLDRKIIANLKKNYSYHTFTNLDEFTRAIKNKKAVAGVGSDYQIAQLILDNKLKKINFKKLFNNSNFDDNEILNLYPKIVKENFSAFENWIIKKIIEKNPTNFGYQEWKNNKKIVSPFIYYSETNDIIGFEIDGEEGIDRFYQFLIPYFILDKMIVYNTDNSALDTSNRSNLKDNVNFNDIDEKETWFEIISSLKNKYKKTRVYWTNWFQDNAMIGQFYAHETLNINQQNSNKWIELNKQNYKKVIDWFFEFVLMATGKSIKNPEFNKLATDGQELVSSIIEPINGKADISVMYNGDAMDAYYGNDNFEKLGNKPHIDFKRPKHSYVNIDAWIISKETDNYQADHFLKILGENLFYKGFASENEIENEYLKNVLALIKNENKNENINFDEMKQLFLNGDTLNKKMFYKKYFTFFKNAFTNSNLPFIQNFNTINYTPASKSTNDFLKKWYFLNENLEQDLKAIKIFDLEFENNGKTKYRIYQPLELELKTLIIDYYYETTKS</sequence>
<organism evidence="1 2">
    <name type="scientific">Metamycoplasma equirhinis</name>
    <dbReference type="NCBI Taxonomy" id="92402"/>
    <lineage>
        <taxon>Bacteria</taxon>
        <taxon>Bacillati</taxon>
        <taxon>Mycoplasmatota</taxon>
        <taxon>Mycoplasmoidales</taxon>
        <taxon>Metamycoplasmataceae</taxon>
        <taxon>Metamycoplasma</taxon>
    </lineage>
</organism>
<gene>
    <name evidence="1" type="ORF">R9B83_00190</name>
</gene>
<keyword evidence="2" id="KW-1185">Reference proteome</keyword>
<evidence type="ECO:0008006" key="3">
    <source>
        <dbReference type="Google" id="ProtNLM"/>
    </source>
</evidence>
<dbReference type="EMBL" id="CP137845">
    <property type="protein sequence ID" value="WPB53986.1"/>
    <property type="molecule type" value="Genomic_DNA"/>
</dbReference>
<accession>A0ABZ0PB13</accession>
<proteinExistence type="predicted"/>
<name>A0ABZ0PB13_9BACT</name>
<evidence type="ECO:0000313" key="1">
    <source>
        <dbReference type="EMBL" id="WPB53986.1"/>
    </source>
</evidence>